<keyword evidence="4" id="KW-1185">Reference proteome</keyword>
<evidence type="ECO:0000313" key="3">
    <source>
        <dbReference type="EMBL" id="CAB3411408.1"/>
    </source>
</evidence>
<feature type="domain" description="Sdz-33 F-box" evidence="2">
    <location>
        <begin position="245"/>
        <end position="296"/>
    </location>
</feature>
<reference evidence="3 4" key="1">
    <citation type="submission" date="2020-04" db="EMBL/GenBank/DDBJ databases">
        <authorList>
            <person name="Laetsch R D."/>
            <person name="Stevens L."/>
            <person name="Kumar S."/>
            <person name="Blaxter L. M."/>
        </authorList>
    </citation>
    <scope>NUCLEOTIDE SEQUENCE [LARGE SCALE GENOMIC DNA]</scope>
</reference>
<feature type="domain" description="F-box" evidence="1">
    <location>
        <begin position="33"/>
        <end position="68"/>
    </location>
</feature>
<gene>
    <name evidence="3" type="ORF">CBOVIS_LOCUS12804</name>
</gene>
<dbReference type="InterPro" id="IPR001810">
    <property type="entry name" value="F-box_dom"/>
</dbReference>
<dbReference type="Pfam" id="PF00646">
    <property type="entry name" value="F-box"/>
    <property type="match status" value="1"/>
</dbReference>
<proteinExistence type="predicted"/>
<evidence type="ECO:0000259" key="1">
    <source>
        <dbReference type="Pfam" id="PF00646"/>
    </source>
</evidence>
<dbReference type="PANTHER" id="PTHR31006">
    <property type="entry name" value="F-BOX DOMAIN-CONTAINING PROTEIN-RELATED-RELATED"/>
    <property type="match status" value="1"/>
</dbReference>
<comment type="caution">
    <text evidence="3">The sequence shown here is derived from an EMBL/GenBank/DDBJ whole genome shotgun (WGS) entry which is preliminary data.</text>
</comment>
<name>A0A8S1FF08_9PELO</name>
<dbReference type="OrthoDB" id="5843099at2759"/>
<evidence type="ECO:0000259" key="2">
    <source>
        <dbReference type="Pfam" id="PF07735"/>
    </source>
</evidence>
<protein>
    <recommendedName>
        <fullName evidence="5">F-box associated domain-containing protein</fullName>
    </recommendedName>
</protein>
<sequence length="407" mass="47487">MLFEDCFDGLDLSAEDDPPFESNVTPCRTLHRWCKLPLFAQQHAITFMDSKTRIALSMCSKKMNEIVEMTAGPPIHRLEIKDTETFYCYDIKDTTKTVEMNIEFKINKIGSYRPIIFAKRGNNTELIRPLNSRFHQQHGPVIFENADYYDKAIKLFEKLLKRSNNVVYDCLIEMENWDIERSSVKQLNKCKSFQFAFNSLAKLRYALDLLTDQVVRLNLIDQCRNFESDSYGNTITAEILAHRQIQNVDRFDFYANCNFTEELLMSLKGTHITFTSSTINDDIINKFIKRWVDGGGPEGFTQLNLRCRRDFKPDAILRNVNFRIWDSEFENERLVAREHVSNNENPKFSRGFCGDFYRVMGRGMCAQITRNNQLKSATLRISDDSLLFTVTGSYWPNYKCFGYTIPI</sequence>
<accession>A0A8S1FF08</accession>
<dbReference type="InterPro" id="IPR012885">
    <property type="entry name" value="F-box_Sdz-33"/>
</dbReference>
<dbReference type="AlphaFoldDB" id="A0A8S1FF08"/>
<dbReference type="InterPro" id="IPR042317">
    <property type="entry name" value="She-1-like"/>
</dbReference>
<organism evidence="3 4">
    <name type="scientific">Caenorhabditis bovis</name>
    <dbReference type="NCBI Taxonomy" id="2654633"/>
    <lineage>
        <taxon>Eukaryota</taxon>
        <taxon>Metazoa</taxon>
        <taxon>Ecdysozoa</taxon>
        <taxon>Nematoda</taxon>
        <taxon>Chromadorea</taxon>
        <taxon>Rhabditida</taxon>
        <taxon>Rhabditina</taxon>
        <taxon>Rhabditomorpha</taxon>
        <taxon>Rhabditoidea</taxon>
        <taxon>Rhabditidae</taxon>
        <taxon>Peloderinae</taxon>
        <taxon>Caenorhabditis</taxon>
    </lineage>
</organism>
<dbReference type="Proteomes" id="UP000494206">
    <property type="component" value="Unassembled WGS sequence"/>
</dbReference>
<evidence type="ECO:0000313" key="4">
    <source>
        <dbReference type="Proteomes" id="UP000494206"/>
    </source>
</evidence>
<evidence type="ECO:0008006" key="5">
    <source>
        <dbReference type="Google" id="ProtNLM"/>
    </source>
</evidence>
<dbReference type="PANTHER" id="PTHR31006:SF0">
    <property type="entry name" value="F-BOX ASSOCIATED DOMAIN-CONTAINING PROTEIN-RELATED"/>
    <property type="match status" value="1"/>
</dbReference>
<dbReference type="Pfam" id="PF07735">
    <property type="entry name" value="FBA_2"/>
    <property type="match status" value="1"/>
</dbReference>
<dbReference type="EMBL" id="CADEPM010000013">
    <property type="protein sequence ID" value="CAB3411408.1"/>
    <property type="molecule type" value="Genomic_DNA"/>
</dbReference>